<evidence type="ECO:0000256" key="2">
    <source>
        <dbReference type="SAM" id="SignalP"/>
    </source>
</evidence>
<accession>A0ABW8NJY9</accession>
<dbReference type="Pfam" id="PF00691">
    <property type="entry name" value="OmpA"/>
    <property type="match status" value="1"/>
</dbReference>
<name>A0ABW8NJY9_9GAMM</name>
<feature type="signal peptide" evidence="2">
    <location>
        <begin position="1"/>
        <end position="24"/>
    </location>
</feature>
<evidence type="ECO:0000313" key="5">
    <source>
        <dbReference type="Proteomes" id="UP001620597"/>
    </source>
</evidence>
<comment type="caution">
    <text evidence="4">The sequence shown here is derived from an EMBL/GenBank/DDBJ whole genome shotgun (WGS) entry which is preliminary data.</text>
</comment>
<dbReference type="Proteomes" id="UP001620597">
    <property type="component" value="Unassembled WGS sequence"/>
</dbReference>
<reference evidence="4 5" key="1">
    <citation type="submission" date="2024-03" db="EMBL/GenBank/DDBJ databases">
        <title>High-quality draft genome sequence of Oceanobacter sp. wDCs-4.</title>
        <authorList>
            <person name="Dong C."/>
        </authorList>
    </citation>
    <scope>NUCLEOTIDE SEQUENCE [LARGE SCALE GENOMIC DNA]</scope>
    <source>
        <strain evidence="5">wDCs-4</strain>
    </source>
</reference>
<dbReference type="CDD" id="cd07185">
    <property type="entry name" value="OmpA_C-like"/>
    <property type="match status" value="1"/>
</dbReference>
<keyword evidence="1" id="KW-0472">Membrane</keyword>
<dbReference type="InterPro" id="IPR006665">
    <property type="entry name" value="OmpA-like"/>
</dbReference>
<feature type="domain" description="OmpA-like" evidence="3">
    <location>
        <begin position="746"/>
        <end position="871"/>
    </location>
</feature>
<dbReference type="PANTHER" id="PTHR30329:SF21">
    <property type="entry name" value="LIPOPROTEIN YIAD-RELATED"/>
    <property type="match status" value="1"/>
</dbReference>
<protein>
    <submittedName>
        <fullName evidence="4">OmpA family protein</fullName>
    </submittedName>
</protein>
<feature type="chain" id="PRO_5045302012" evidence="2">
    <location>
        <begin position="25"/>
        <end position="1936"/>
    </location>
</feature>
<dbReference type="InterPro" id="IPR047589">
    <property type="entry name" value="DUF11_rpt"/>
</dbReference>
<dbReference type="EMBL" id="JBBKTX010000012">
    <property type="protein sequence ID" value="MFK4752980.1"/>
    <property type="molecule type" value="Genomic_DNA"/>
</dbReference>
<keyword evidence="2" id="KW-0732">Signal</keyword>
<dbReference type="RefSeq" id="WP_416206090.1">
    <property type="nucleotide sequence ID" value="NZ_JBBKTX010000012.1"/>
</dbReference>
<dbReference type="NCBIfam" id="TIGR01451">
    <property type="entry name" value="B_ant_repeat"/>
    <property type="match status" value="1"/>
</dbReference>
<dbReference type="InterPro" id="IPR013783">
    <property type="entry name" value="Ig-like_fold"/>
</dbReference>
<dbReference type="Gene3D" id="3.30.1330.60">
    <property type="entry name" value="OmpA-like domain"/>
    <property type="match status" value="1"/>
</dbReference>
<organism evidence="4 5">
    <name type="scientific">Oceanobacter antarcticus</name>
    <dbReference type="NCBI Taxonomy" id="3133425"/>
    <lineage>
        <taxon>Bacteria</taxon>
        <taxon>Pseudomonadati</taxon>
        <taxon>Pseudomonadota</taxon>
        <taxon>Gammaproteobacteria</taxon>
        <taxon>Oceanospirillales</taxon>
        <taxon>Oceanospirillaceae</taxon>
        <taxon>Oceanobacter</taxon>
    </lineage>
</organism>
<dbReference type="PROSITE" id="PS51123">
    <property type="entry name" value="OMPA_2"/>
    <property type="match status" value="1"/>
</dbReference>
<keyword evidence="5" id="KW-1185">Reference proteome</keyword>
<evidence type="ECO:0000256" key="1">
    <source>
        <dbReference type="PROSITE-ProRule" id="PRU00473"/>
    </source>
</evidence>
<dbReference type="Gene3D" id="2.60.40.10">
    <property type="entry name" value="Immunoglobulins"/>
    <property type="match status" value="1"/>
</dbReference>
<dbReference type="InterPro" id="IPR050330">
    <property type="entry name" value="Bact_OuterMem_StrucFunc"/>
</dbReference>
<dbReference type="SUPFAM" id="SSF103088">
    <property type="entry name" value="OmpA-like"/>
    <property type="match status" value="1"/>
</dbReference>
<gene>
    <name evidence="4" type="ORF">WG929_11215</name>
</gene>
<evidence type="ECO:0000313" key="4">
    <source>
        <dbReference type="EMBL" id="MFK4752980.1"/>
    </source>
</evidence>
<proteinExistence type="predicted"/>
<evidence type="ECO:0000259" key="3">
    <source>
        <dbReference type="PROSITE" id="PS51123"/>
    </source>
</evidence>
<sequence length="1936" mass="212930">MLTRLYLRPGIALLVIGISGWSHAVTPANTEITNHASANYQVGQAAMRQSASATFTTGSISFAPAATSATLDLLHFSGASGSEQVTISASECADSTGNFTANNHFTDLSGSTQNLPGDYGISALEYGFKVGEPLLVRVEDQDKNLNPVRIDQITVTLSNNEGSDYETLRLSESDINSGIFYGVINTVSADDRAISYNCELSVSTNSGITASYIDSADATDTVKDTGIFDPYSRVFDASTGELLNGIQVTLIDNSTGLPATVYDDDGITPYTATLTTGPTASISAAGTMATNVSFPDGSFRFPYLPNGEYRLEFKTPTNYQIPSATSNAAIAALDGSFLINAISRGGAFTVSSHLFVTDVPADRLDTGVLLKKSANVTSAAIGDFIKYSVTLTLADVALSDGQLSDQLPVGLKYQPGSAYFAGEKLADPDISHNGRTLRFSIPDVAANSSASLSYVTQVAANAKGSLVNTVNLIDDVLSTNEATARVTVNDDFYRDYARLFGRVYIGDCDNTTEQIGVADVRLFMEDGTYVVTDENGEWHIEHVRPGSHVVQLDAITLPGDLELQACDNLGFHAGRDFSQFVDLQPGSLWRVDYTLKPKIPPSGEVSQKLLQTLVPMSASERTTLAEYHSPVSELLSYAFTLNGEGLAIQNVRSMISLPAGVAYVPGSSQVDSYPSADPKNYTGTLVFDLGDKPEQWQQLITFNGVVTDQAVAGDLTTKAVTLFEVGEQKNLKITPVTTLAKLRIPPPQGVLEQPEQPKFEVFFAELSDNDQMTLDGVVNRLLDLKNIQLEVVGHTDRTRIAPRSRHIFSDNQALSEARADAVADYIKDKLKLTDDQIKAEGRGQADPIATNTTTEGRAKNRRVEVNLLAAEANVQLESVGAHIESEKIQASLDSLRIKRHRKTVELDQNEFSAQEKMPAFDENWFAGQPETAGWVWPQLDRSASISAVNIAIRHTRDQLIKLKLNGEPVSMLNLEGVVRSRARNLMVTTWKGISINTGANRFSVDVLNKNGERLETIDARVQLSEQSANARLEPELSTLVADGITTPVIAVRLTDRDGYPLHTNLQISTAVESPYTLYSEQNETESSPLNESSQNFYQVGQDGVVRITLAPTNRSGEAVLVFNHADGQSEEIRAWLKPEPREWILVGLGDMTVGFNSASGDAAGLNAAGVDNHIYHDGRVAFYSQGRVSGEWLLTAAYDSGKPQAEAFSQLINADEYYTLYGDASNQQLDASSGRKLYVRLERNRFYTMFGDIDTDLDQTELGQYSRRMTGLQTAYQGENVETTAFVSQTDNGFIRDEIQGDGTSGLYRLSRKNLVKSSESLTLEVHDRYRSELVISTEPLLRDYDYVIDYEDGTIYFKQAIRATDDAFNPRYIVAEYEVDDQQLGYVAGGRAGVKFFDRQLKAGVSAVNVNQPDHEGQLTAVDTTLKLGNTEITGEVGQSSKKTIAGEFSGNAYLLDVTHRSENLQTRAYIRRQGERYGIDDNEDSENDSRKEGIEGTWFIGDRDQLSLTAFHHHELSTGLDTYQGQGDWTRAIDDSNRLTFGVINAQAESETDTVFADQLSAGISSTFFEERLTTNATVLANYTRRSEAQDQLIFSADYKLTNKTSVFSTMETGFAREASQRLGLGVRTSPWRGAIAEQSVEQVRQDDAYQLMALSGLSQEFIIDERWTASLGFDQARNIEANQPAESADQTEDYYALRTGVSYNTQPWQWNNRLEYRDGRETDKWVVSSALYHPISDTLSTGASLDFFRSMAGSIYSQQLDVMFDLALRPQQARYAALWQTRWLQTADGGNHTPDRTRKLINNIHANWMFTSRNQLAGQYGLKRVLSQYDGDDYAASIDYMAGEWRHHLTDRWDVGAHGRRLHSYEAGQSEHGTGFSLGWIPKTNVWLSVGYNFSGFIDSDFSAANYTAQGVFLKVRFKADQQSLAAMRSSFD</sequence>
<dbReference type="InterPro" id="IPR001434">
    <property type="entry name" value="OmcB-like_DUF11"/>
</dbReference>
<dbReference type="Pfam" id="PF01345">
    <property type="entry name" value="DUF11"/>
    <property type="match status" value="1"/>
</dbReference>
<dbReference type="InterPro" id="IPR036737">
    <property type="entry name" value="OmpA-like_sf"/>
</dbReference>
<dbReference type="PANTHER" id="PTHR30329">
    <property type="entry name" value="STATOR ELEMENT OF FLAGELLAR MOTOR COMPLEX"/>
    <property type="match status" value="1"/>
</dbReference>